<dbReference type="STRING" id="69.GLE_1983"/>
<name>A0A0S2DFH8_LYSEN</name>
<protein>
    <submittedName>
        <fullName evidence="1">Uncharacterized protein</fullName>
    </submittedName>
</protein>
<dbReference type="Proteomes" id="UP000061569">
    <property type="component" value="Chromosome"/>
</dbReference>
<organism evidence="1 2">
    <name type="scientific">Lysobacter enzymogenes</name>
    <dbReference type="NCBI Taxonomy" id="69"/>
    <lineage>
        <taxon>Bacteria</taxon>
        <taxon>Pseudomonadati</taxon>
        <taxon>Pseudomonadota</taxon>
        <taxon>Gammaproteobacteria</taxon>
        <taxon>Lysobacterales</taxon>
        <taxon>Lysobacteraceae</taxon>
        <taxon>Lysobacter</taxon>
    </lineage>
</organism>
<dbReference type="PATRIC" id="fig|69.6.peg.1948"/>
<evidence type="ECO:0000313" key="1">
    <source>
        <dbReference type="EMBL" id="ALN57333.1"/>
    </source>
</evidence>
<gene>
    <name evidence="1" type="ORF">GLE_1983</name>
</gene>
<dbReference type="AlphaFoldDB" id="A0A0S2DFH8"/>
<dbReference type="KEGG" id="lez:GLE_1983"/>
<dbReference type="EMBL" id="CP013140">
    <property type="protein sequence ID" value="ALN57333.1"/>
    <property type="molecule type" value="Genomic_DNA"/>
</dbReference>
<evidence type="ECO:0000313" key="2">
    <source>
        <dbReference type="Proteomes" id="UP000061569"/>
    </source>
</evidence>
<proteinExistence type="predicted"/>
<sequence>MKLPLLAGLTACSVLLAIAAPATAGRAINYPVTIASGVAYGSMLSARRSADTVQYIGCSLNSPDATHTVRYAQCDAVNAQGRRLICDTTDAGMIATVQSIGAYHYILFRVDAQGRCTAVNTWISSDTLP</sequence>
<dbReference type="OrthoDB" id="7063220at2"/>
<accession>A0A0S2DFH8</accession>
<reference evidence="1 2" key="1">
    <citation type="submission" date="2015-11" db="EMBL/GenBank/DDBJ databases">
        <title>Genome sequences of Lysobacter enzymogenes strain C3 and Lysobacter antibioticus ATCC 29479.</title>
        <authorList>
            <person name="Kobayashi D.Y."/>
        </authorList>
    </citation>
    <scope>NUCLEOTIDE SEQUENCE [LARGE SCALE GENOMIC DNA]</scope>
    <source>
        <strain evidence="1 2">C3</strain>
    </source>
</reference>